<evidence type="ECO:0000256" key="1">
    <source>
        <dbReference type="ARBA" id="ARBA00006484"/>
    </source>
</evidence>
<dbReference type="PANTHER" id="PTHR43669">
    <property type="entry name" value="5-KETO-D-GLUCONATE 5-REDUCTASE"/>
    <property type="match status" value="1"/>
</dbReference>
<dbReference type="GO" id="GO:0016491">
    <property type="term" value="F:oxidoreductase activity"/>
    <property type="evidence" value="ECO:0007669"/>
    <property type="project" value="UniProtKB-KW"/>
</dbReference>
<sequence length="86" mass="8976">MRLKDKRAIVTAAASGMGAAGCKLFAQEGATVAVVDIHPERTQAVVDEILAAGGKARGFIADLSRPEECGRVIREAADWLGGLDLL</sequence>
<name>A0AAQ0HCZ0_PARVE</name>
<organism evidence="3 4">
    <name type="scientific">Paracoccus versutus</name>
    <name type="common">Thiobacillus versutus</name>
    <dbReference type="NCBI Taxonomy" id="34007"/>
    <lineage>
        <taxon>Bacteria</taxon>
        <taxon>Pseudomonadati</taxon>
        <taxon>Pseudomonadota</taxon>
        <taxon>Alphaproteobacteria</taxon>
        <taxon>Rhodobacterales</taxon>
        <taxon>Paracoccaceae</taxon>
        <taxon>Paracoccus</taxon>
    </lineage>
</organism>
<reference evidence="3 4" key="1">
    <citation type="submission" date="2018-08" db="EMBL/GenBank/DDBJ databases">
        <title>Genomic Encyclopedia of Archaeal and Bacterial Type Strains, Phase II (KMG-II): from individual species to whole genera.</title>
        <authorList>
            <person name="Goeker M."/>
        </authorList>
    </citation>
    <scope>NUCLEOTIDE SEQUENCE [LARGE SCALE GENOMIC DNA]</scope>
    <source>
        <strain evidence="3 4">DSM 582</strain>
    </source>
</reference>
<dbReference type="InterPro" id="IPR002347">
    <property type="entry name" value="SDR_fam"/>
</dbReference>
<evidence type="ECO:0000256" key="2">
    <source>
        <dbReference type="ARBA" id="ARBA00023002"/>
    </source>
</evidence>
<evidence type="ECO:0000313" key="3">
    <source>
        <dbReference type="EMBL" id="REG29277.1"/>
    </source>
</evidence>
<evidence type="ECO:0000313" key="4">
    <source>
        <dbReference type="Proteomes" id="UP000256794"/>
    </source>
</evidence>
<dbReference type="InterPro" id="IPR036291">
    <property type="entry name" value="NAD(P)-bd_dom_sf"/>
</dbReference>
<dbReference type="Pfam" id="PF00106">
    <property type="entry name" value="adh_short"/>
    <property type="match status" value="1"/>
</dbReference>
<dbReference type="PANTHER" id="PTHR43669:SF3">
    <property type="entry name" value="ALCOHOL DEHYDROGENASE, PUTATIVE (AFU_ORTHOLOGUE AFUA_3G03445)-RELATED"/>
    <property type="match status" value="1"/>
</dbReference>
<dbReference type="Gene3D" id="3.40.50.720">
    <property type="entry name" value="NAD(P)-binding Rossmann-like Domain"/>
    <property type="match status" value="1"/>
</dbReference>
<comment type="caution">
    <text evidence="3">The sequence shown here is derived from an EMBL/GenBank/DDBJ whole genome shotgun (WGS) entry which is preliminary data.</text>
</comment>
<gene>
    <name evidence="3" type="ORF">ATH84_10585</name>
</gene>
<dbReference type="EMBL" id="QUMX01000058">
    <property type="protein sequence ID" value="REG29277.1"/>
    <property type="molecule type" value="Genomic_DNA"/>
</dbReference>
<accession>A0AAQ0HCZ0</accession>
<dbReference type="PROSITE" id="PS51257">
    <property type="entry name" value="PROKAR_LIPOPROTEIN"/>
    <property type="match status" value="1"/>
</dbReference>
<dbReference type="SUPFAM" id="SSF51735">
    <property type="entry name" value="NAD(P)-binding Rossmann-fold domains"/>
    <property type="match status" value="1"/>
</dbReference>
<keyword evidence="4" id="KW-1185">Reference proteome</keyword>
<dbReference type="AlphaFoldDB" id="A0AAQ0HCZ0"/>
<comment type="similarity">
    <text evidence="1">Belongs to the short-chain dehydrogenases/reductases (SDR) family.</text>
</comment>
<dbReference type="Proteomes" id="UP000256794">
    <property type="component" value="Unassembled WGS sequence"/>
</dbReference>
<proteinExistence type="inferred from homology"/>
<keyword evidence="2" id="KW-0560">Oxidoreductase</keyword>
<protein>
    <submittedName>
        <fullName evidence="3">3-oxoacyl-[acyl-carrier protein] reductase</fullName>
    </submittedName>
</protein>